<organism evidence="1 2">
    <name type="scientific">Thelohanellus kitauei</name>
    <name type="common">Myxosporean</name>
    <dbReference type="NCBI Taxonomy" id="669202"/>
    <lineage>
        <taxon>Eukaryota</taxon>
        <taxon>Metazoa</taxon>
        <taxon>Cnidaria</taxon>
        <taxon>Myxozoa</taxon>
        <taxon>Myxosporea</taxon>
        <taxon>Bivalvulida</taxon>
        <taxon>Platysporina</taxon>
        <taxon>Myxobolidae</taxon>
        <taxon>Thelohanellus</taxon>
    </lineage>
</organism>
<name>A0A0C2J380_THEKT</name>
<gene>
    <name evidence="1" type="ORF">RF11_08052</name>
</gene>
<protein>
    <submittedName>
        <fullName evidence="1">Uncharacterized protein</fullName>
    </submittedName>
</protein>
<sequence length="581" mass="67486">MSRSNRTLLYGSRNSGKQNMQLPRVTNCSIDQLMMTSMVLFTKNQKTYLENREDRFVVEFRDQIQHCLQTIFKVVLFEFYFNRAVAVIFSDPNDFAAIEPWIFLATSTITSAYFPVELMDILQIILDFPQNAPSSIIQTSCVFLKTFLDNCVSSGREDDIAETTIISIYRWLARFHFRLIQDGKQKEGSHMNESNERLLVFKLLNEPNDLFDEKTVLRSVATLLREPIHKAAERDEIRKYLDVLNFHTRAIIQELQINQPGGDSILFIFYTITSLIFLLEDIKLTHGYDYENTGIVYRAWEMCFEVFKCFDHDEEMCGKTCVLLTKLISVDKGDHLDEQSASELLLQFYRSTSFECFVILFQAIHNQQFCDGQGAKMFSKLRKAFYYQIFHFFEHKDPIHDSNLLKRLLIFSREILYLQYDDMLHFLDIGKVIPFATDALLSEDENMLNECRDFFDQLFLAKPCCDRTVRPKTDSIAGRFFRAHAPQIVKNCVEVISSPRKIYLVRVCGSLLHIMNDAEKILIPRNLNITEALIRQVCKDNSGPLCLDQKMLENFIKLINVSHRNEAGDMAASINSGLYTT</sequence>
<dbReference type="EMBL" id="JWZT01004661">
    <property type="protein sequence ID" value="KII63522.1"/>
    <property type="molecule type" value="Genomic_DNA"/>
</dbReference>
<comment type="caution">
    <text evidence="1">The sequence shown here is derived from an EMBL/GenBank/DDBJ whole genome shotgun (WGS) entry which is preliminary data.</text>
</comment>
<reference evidence="1 2" key="1">
    <citation type="journal article" date="2014" name="Genome Biol. Evol.">
        <title>The genome of the myxosporean Thelohanellus kitauei shows adaptations to nutrient acquisition within its fish host.</title>
        <authorList>
            <person name="Yang Y."/>
            <person name="Xiong J."/>
            <person name="Zhou Z."/>
            <person name="Huo F."/>
            <person name="Miao W."/>
            <person name="Ran C."/>
            <person name="Liu Y."/>
            <person name="Zhang J."/>
            <person name="Feng J."/>
            <person name="Wang M."/>
            <person name="Wang M."/>
            <person name="Wang L."/>
            <person name="Yao B."/>
        </authorList>
    </citation>
    <scope>NUCLEOTIDE SEQUENCE [LARGE SCALE GENOMIC DNA]</scope>
    <source>
        <strain evidence="1">Wuqing</strain>
    </source>
</reference>
<keyword evidence="2" id="KW-1185">Reference proteome</keyword>
<dbReference type="Proteomes" id="UP000031668">
    <property type="component" value="Unassembled WGS sequence"/>
</dbReference>
<proteinExistence type="predicted"/>
<dbReference type="AlphaFoldDB" id="A0A0C2J380"/>
<evidence type="ECO:0000313" key="2">
    <source>
        <dbReference type="Proteomes" id="UP000031668"/>
    </source>
</evidence>
<accession>A0A0C2J380</accession>
<evidence type="ECO:0000313" key="1">
    <source>
        <dbReference type="EMBL" id="KII63522.1"/>
    </source>
</evidence>